<dbReference type="Proteomes" id="UP000815325">
    <property type="component" value="Unassembled WGS sequence"/>
</dbReference>
<sequence length="92" mass="9644">MGKITCRCLVMMLSLLAAASAQGFEAVDAEDAAIDDVTSGTAATLPSPLRLPPFFAVRACLPYNLLITPSSSVNEANETDSGETDCDARLHL</sequence>
<feature type="signal peptide" evidence="2">
    <location>
        <begin position="1"/>
        <end position="21"/>
    </location>
</feature>
<organism evidence="3 4">
    <name type="scientific">Dunaliella salina</name>
    <name type="common">Green alga</name>
    <name type="synonym">Protococcus salinus</name>
    <dbReference type="NCBI Taxonomy" id="3046"/>
    <lineage>
        <taxon>Eukaryota</taxon>
        <taxon>Viridiplantae</taxon>
        <taxon>Chlorophyta</taxon>
        <taxon>core chlorophytes</taxon>
        <taxon>Chlorophyceae</taxon>
        <taxon>CS clade</taxon>
        <taxon>Chlamydomonadales</taxon>
        <taxon>Dunaliellaceae</taxon>
        <taxon>Dunaliella</taxon>
    </lineage>
</organism>
<reference evidence="3" key="1">
    <citation type="submission" date="2017-08" db="EMBL/GenBank/DDBJ databases">
        <authorList>
            <person name="Polle J.E."/>
            <person name="Barry K."/>
            <person name="Cushman J."/>
            <person name="Schmutz J."/>
            <person name="Tran D."/>
            <person name="Hathwaick L.T."/>
            <person name="Yim W.C."/>
            <person name="Jenkins J."/>
            <person name="Mckie-Krisberg Z.M."/>
            <person name="Prochnik S."/>
            <person name="Lindquist E."/>
            <person name="Dockter R.B."/>
            <person name="Adam C."/>
            <person name="Molina H."/>
            <person name="Bunkerborg J."/>
            <person name="Jin E."/>
            <person name="Buchheim M."/>
            <person name="Magnuson J."/>
        </authorList>
    </citation>
    <scope>NUCLEOTIDE SEQUENCE</scope>
    <source>
        <strain evidence="3">CCAP 19/18</strain>
    </source>
</reference>
<proteinExistence type="predicted"/>
<evidence type="ECO:0008006" key="5">
    <source>
        <dbReference type="Google" id="ProtNLM"/>
    </source>
</evidence>
<dbReference type="EMBL" id="MU070659">
    <property type="protein sequence ID" value="KAF5826915.1"/>
    <property type="molecule type" value="Genomic_DNA"/>
</dbReference>
<keyword evidence="2" id="KW-0732">Signal</keyword>
<comment type="caution">
    <text evidence="3">The sequence shown here is derived from an EMBL/GenBank/DDBJ whole genome shotgun (WGS) entry which is preliminary data.</text>
</comment>
<feature type="region of interest" description="Disordered" evidence="1">
    <location>
        <begin position="72"/>
        <end position="92"/>
    </location>
</feature>
<accession>A0ABQ7FX37</accession>
<gene>
    <name evidence="3" type="ORF">DUNSADRAFT_1758</name>
</gene>
<name>A0ABQ7FX37_DUNSA</name>
<feature type="chain" id="PRO_5045670506" description="Secreted protein" evidence="2">
    <location>
        <begin position="22"/>
        <end position="92"/>
    </location>
</feature>
<evidence type="ECO:0000256" key="2">
    <source>
        <dbReference type="SAM" id="SignalP"/>
    </source>
</evidence>
<protein>
    <recommendedName>
        <fullName evidence="5">Secreted protein</fullName>
    </recommendedName>
</protein>
<evidence type="ECO:0000313" key="4">
    <source>
        <dbReference type="Proteomes" id="UP000815325"/>
    </source>
</evidence>
<keyword evidence="4" id="KW-1185">Reference proteome</keyword>
<evidence type="ECO:0000256" key="1">
    <source>
        <dbReference type="SAM" id="MobiDB-lite"/>
    </source>
</evidence>
<evidence type="ECO:0000313" key="3">
    <source>
        <dbReference type="EMBL" id="KAF5826915.1"/>
    </source>
</evidence>